<evidence type="ECO:0000313" key="3">
    <source>
        <dbReference type="Proteomes" id="UP000198724"/>
    </source>
</evidence>
<dbReference type="STRING" id="1436961.SAMN05421739_102594"/>
<keyword evidence="3" id="KW-1185">Reference proteome</keyword>
<evidence type="ECO:0000313" key="2">
    <source>
        <dbReference type="EMBL" id="SFG46020.1"/>
    </source>
</evidence>
<dbReference type="Proteomes" id="UP000198724">
    <property type="component" value="Unassembled WGS sequence"/>
</dbReference>
<sequence length="82" mass="9104">MGYLSCWHMVRILALALLLLAGSVSYNAPAHAAADGPKLLSGLFKKGGKKTLKKNKKHKKYYHVAAKKQRKAKFNSHRSMVP</sequence>
<proteinExistence type="predicted"/>
<gene>
    <name evidence="2" type="ORF">SAMN05421739_102594</name>
</gene>
<keyword evidence="1" id="KW-0732">Signal</keyword>
<protein>
    <submittedName>
        <fullName evidence="2">Uncharacterized protein</fullName>
    </submittedName>
</protein>
<feature type="chain" id="PRO_5011629870" evidence="1">
    <location>
        <begin position="33"/>
        <end position="82"/>
    </location>
</feature>
<accession>A0A1I2RZW1</accession>
<dbReference type="EMBL" id="FOOT01000002">
    <property type="protein sequence ID" value="SFG46020.1"/>
    <property type="molecule type" value="Genomic_DNA"/>
</dbReference>
<organism evidence="2 3">
    <name type="scientific">Pontibacter chinhatensis</name>
    <dbReference type="NCBI Taxonomy" id="1436961"/>
    <lineage>
        <taxon>Bacteria</taxon>
        <taxon>Pseudomonadati</taxon>
        <taxon>Bacteroidota</taxon>
        <taxon>Cytophagia</taxon>
        <taxon>Cytophagales</taxon>
        <taxon>Hymenobacteraceae</taxon>
        <taxon>Pontibacter</taxon>
    </lineage>
</organism>
<feature type="signal peptide" evidence="1">
    <location>
        <begin position="1"/>
        <end position="32"/>
    </location>
</feature>
<evidence type="ECO:0000256" key="1">
    <source>
        <dbReference type="SAM" id="SignalP"/>
    </source>
</evidence>
<dbReference type="AlphaFoldDB" id="A0A1I2RZW1"/>
<reference evidence="3" key="1">
    <citation type="submission" date="2016-10" db="EMBL/GenBank/DDBJ databases">
        <authorList>
            <person name="Varghese N."/>
            <person name="Submissions S."/>
        </authorList>
    </citation>
    <scope>NUCLEOTIDE SEQUENCE [LARGE SCALE GENOMIC DNA]</scope>
    <source>
        <strain evidence="3">LP51</strain>
    </source>
</reference>
<name>A0A1I2RZW1_9BACT</name>